<gene>
    <name evidence="1" type="ORF">N7456_012681</name>
</gene>
<organism evidence="1 2">
    <name type="scientific">Penicillium angulare</name>
    <dbReference type="NCBI Taxonomy" id="116970"/>
    <lineage>
        <taxon>Eukaryota</taxon>
        <taxon>Fungi</taxon>
        <taxon>Dikarya</taxon>
        <taxon>Ascomycota</taxon>
        <taxon>Pezizomycotina</taxon>
        <taxon>Eurotiomycetes</taxon>
        <taxon>Eurotiomycetidae</taxon>
        <taxon>Eurotiales</taxon>
        <taxon>Aspergillaceae</taxon>
        <taxon>Penicillium</taxon>
    </lineage>
</organism>
<evidence type="ECO:0000313" key="2">
    <source>
        <dbReference type="Proteomes" id="UP001149165"/>
    </source>
</evidence>
<accession>A0A9W9EK47</accession>
<keyword evidence="2" id="KW-1185">Reference proteome</keyword>
<dbReference type="InterPro" id="IPR053037">
    <property type="entry name" value="Pericyclase_pydY-like"/>
</dbReference>
<comment type="caution">
    <text evidence="1">The sequence shown here is derived from an EMBL/GenBank/DDBJ whole genome shotgun (WGS) entry which is preliminary data.</text>
</comment>
<sequence>MAAPSEITLKNLNGQFVMNSSISDSGDPILKLQGVNFFFRKILNMVAVTVVFKEWVDESGITHVVIENKPSSGLPANVEDRTLNGEPNKFAHTLFGNVSVRTKWQSVKELNDIDEYLAKGFEDGTEDLIYSETEHVDQDLITHQAFGFQEINGTRHHTRHIVVKKGEEVVRATLAYDYLGPRDEQ</sequence>
<proteinExistence type="predicted"/>
<dbReference type="OrthoDB" id="425354at2759"/>
<dbReference type="EMBL" id="JAPQKH010000008">
    <property type="protein sequence ID" value="KAJ5083254.1"/>
    <property type="molecule type" value="Genomic_DNA"/>
</dbReference>
<name>A0A9W9EK47_9EURO</name>
<dbReference type="PANTHER" id="PTHR38115">
    <property type="entry name" value="LIPOCALIN-LIKE DOMAIN-CONTAINING PROTEIN"/>
    <property type="match status" value="1"/>
</dbReference>
<dbReference type="AlphaFoldDB" id="A0A9W9EK47"/>
<dbReference type="Proteomes" id="UP001149165">
    <property type="component" value="Unassembled WGS sequence"/>
</dbReference>
<dbReference type="PANTHER" id="PTHR38115:SF1">
    <property type="entry name" value="LIPOCALIN-LIKE DOMAIN-CONTAINING PROTEIN"/>
    <property type="match status" value="1"/>
</dbReference>
<reference evidence="1" key="2">
    <citation type="journal article" date="2023" name="IMA Fungus">
        <title>Comparative genomic study of the Penicillium genus elucidates a diverse pangenome and 15 lateral gene transfer events.</title>
        <authorList>
            <person name="Petersen C."/>
            <person name="Sorensen T."/>
            <person name="Nielsen M.R."/>
            <person name="Sondergaard T.E."/>
            <person name="Sorensen J.L."/>
            <person name="Fitzpatrick D.A."/>
            <person name="Frisvad J.C."/>
            <person name="Nielsen K.L."/>
        </authorList>
    </citation>
    <scope>NUCLEOTIDE SEQUENCE</scope>
    <source>
        <strain evidence="1">IBT 30069</strain>
    </source>
</reference>
<protein>
    <submittedName>
        <fullName evidence="1">Uncharacterized protein</fullName>
    </submittedName>
</protein>
<reference evidence="1" key="1">
    <citation type="submission" date="2022-11" db="EMBL/GenBank/DDBJ databases">
        <authorList>
            <person name="Petersen C."/>
        </authorList>
    </citation>
    <scope>NUCLEOTIDE SEQUENCE</scope>
    <source>
        <strain evidence="1">IBT 30069</strain>
    </source>
</reference>
<evidence type="ECO:0000313" key="1">
    <source>
        <dbReference type="EMBL" id="KAJ5083254.1"/>
    </source>
</evidence>